<sequence>MKMNSIVSKVNLLVGILFIVVIVTISSVSYFQTKNTSFEYLRENHDKILFDVGYMFNVYEEDNKVSIQELSNMIAQINFNNSNEIFNVLKLAKEFIGFENVFFVTEDGIMYDNTGKKYSPNSGFDARTSVWYLGAKKSKDVFVSDPYKPINSDLFGISYSTPVYSDGKIIGVVSGVYTLQQYSEDILEIGRTSTSFVAVYSKDGTTMFHEDSNLILEKTTLGKNIAKAINEDPGLLDPDNIDTLFYAKDDAGKVQAVLCDRTINPNINICAMVENDIYTKAGYAALKIQFIIGILSIVIVLILVKVFASYLLNPINSIQTGLNSFFDFINHKTKDSA</sequence>
<dbReference type="InterPro" id="IPR029151">
    <property type="entry name" value="Sensor-like_sf"/>
</dbReference>
<keyword evidence="9" id="KW-1185">Reference proteome</keyword>
<keyword evidence="3 6" id="KW-0812">Transmembrane</keyword>
<dbReference type="EMBL" id="VOAW01000008">
    <property type="protein sequence ID" value="TWO27396.1"/>
    <property type="molecule type" value="Genomic_DNA"/>
</dbReference>
<evidence type="ECO:0000313" key="9">
    <source>
        <dbReference type="Proteomes" id="UP000321614"/>
    </source>
</evidence>
<evidence type="ECO:0000256" key="6">
    <source>
        <dbReference type="SAM" id="Phobius"/>
    </source>
</evidence>
<comment type="caution">
    <text evidence="8">The sequence shown here is derived from an EMBL/GenBank/DDBJ whole genome shotgun (WGS) entry which is preliminary data.</text>
</comment>
<evidence type="ECO:0000256" key="2">
    <source>
        <dbReference type="ARBA" id="ARBA00022475"/>
    </source>
</evidence>
<name>A0ABY3G579_9BACT</name>
<evidence type="ECO:0000313" key="8">
    <source>
        <dbReference type="EMBL" id="TWO27396.1"/>
    </source>
</evidence>
<organism evidence="8 9">
    <name type="scientific">Campylobacter insulaenigrae</name>
    <dbReference type="NCBI Taxonomy" id="260714"/>
    <lineage>
        <taxon>Bacteria</taxon>
        <taxon>Pseudomonadati</taxon>
        <taxon>Campylobacterota</taxon>
        <taxon>Epsilonproteobacteria</taxon>
        <taxon>Campylobacterales</taxon>
        <taxon>Campylobacteraceae</taxon>
        <taxon>Campylobacter</taxon>
    </lineage>
</organism>
<feature type="transmembrane region" description="Helical" evidence="6">
    <location>
        <begin position="12"/>
        <end position="31"/>
    </location>
</feature>
<evidence type="ECO:0000256" key="1">
    <source>
        <dbReference type="ARBA" id="ARBA00004651"/>
    </source>
</evidence>
<feature type="transmembrane region" description="Helical" evidence="6">
    <location>
        <begin position="290"/>
        <end position="312"/>
    </location>
</feature>
<dbReference type="SUPFAM" id="SSF103190">
    <property type="entry name" value="Sensory domain-like"/>
    <property type="match status" value="1"/>
</dbReference>
<evidence type="ECO:0000259" key="7">
    <source>
        <dbReference type="Pfam" id="PF02743"/>
    </source>
</evidence>
<keyword evidence="5 6" id="KW-0472">Membrane</keyword>
<dbReference type="InterPro" id="IPR033479">
    <property type="entry name" value="dCache_1"/>
</dbReference>
<dbReference type="Pfam" id="PF02743">
    <property type="entry name" value="dCache_1"/>
    <property type="match status" value="1"/>
</dbReference>
<comment type="subcellular location">
    <subcellularLocation>
        <location evidence="1">Cell membrane</location>
        <topology evidence="1">Multi-pass membrane protein</topology>
    </subcellularLocation>
</comment>
<feature type="domain" description="Cache" evidence="7">
    <location>
        <begin position="96"/>
        <end position="233"/>
    </location>
</feature>
<evidence type="ECO:0000256" key="4">
    <source>
        <dbReference type="ARBA" id="ARBA00022989"/>
    </source>
</evidence>
<dbReference type="CDD" id="cd18773">
    <property type="entry name" value="PDC1_HK_sensor"/>
    <property type="match status" value="1"/>
</dbReference>
<evidence type="ECO:0000256" key="3">
    <source>
        <dbReference type="ARBA" id="ARBA00022692"/>
    </source>
</evidence>
<dbReference type="Proteomes" id="UP000321614">
    <property type="component" value="Unassembled WGS sequence"/>
</dbReference>
<feature type="non-terminal residue" evidence="8">
    <location>
        <position position="337"/>
    </location>
</feature>
<gene>
    <name evidence="8" type="ORF">ZA01_01485</name>
</gene>
<keyword evidence="4 6" id="KW-1133">Transmembrane helix</keyword>
<dbReference type="RefSeq" id="WP_187106507.1">
    <property type="nucleotide sequence ID" value="NZ_VOAW01000008.1"/>
</dbReference>
<reference evidence="8 9" key="1">
    <citation type="submission" date="2019-07" db="EMBL/GenBank/DDBJ databases">
        <title>Rapid identification of Enteric Bacteria from Whole Genome Sequences (WGS) using Average Nucleotide Identity (ANI).</title>
        <authorList>
            <person name="Lane C."/>
        </authorList>
    </citation>
    <scope>NUCLEOTIDE SEQUENCE [LARGE SCALE GENOMIC DNA]</scope>
    <source>
        <strain evidence="8 9">2011D-8905</strain>
    </source>
</reference>
<keyword evidence="2" id="KW-1003">Cell membrane</keyword>
<evidence type="ECO:0000256" key="5">
    <source>
        <dbReference type="ARBA" id="ARBA00023136"/>
    </source>
</evidence>
<protein>
    <submittedName>
        <fullName evidence="8">Methyl-accepting chemotaxis protein</fullName>
    </submittedName>
</protein>
<dbReference type="Gene3D" id="3.30.450.20">
    <property type="entry name" value="PAS domain"/>
    <property type="match status" value="2"/>
</dbReference>
<accession>A0ABY3G579</accession>
<proteinExistence type="predicted"/>